<reference evidence="2 3" key="1">
    <citation type="submission" date="2016-01" db="EMBL/GenBank/DDBJ databases">
        <title>Characterization of the Clostridium difficile lineages that are prevalent in Hong Kong and China.</title>
        <authorList>
            <person name="Kwok J.S.-L."/>
            <person name="Lam W.-Y."/>
            <person name="Ip M."/>
            <person name="Chan T.-F."/>
            <person name="Hawkey P.M."/>
            <person name="Tsui S.K.-W."/>
        </authorList>
    </citation>
    <scope>NUCLEOTIDE SEQUENCE [LARGE SCALE GENOMIC DNA]</scope>
    <source>
        <strain evidence="2 3">300064</strain>
    </source>
</reference>
<dbReference type="InterPro" id="IPR047589">
    <property type="entry name" value="DUF11_rpt"/>
</dbReference>
<feature type="domain" description="DUF11" evidence="1">
    <location>
        <begin position="1020"/>
        <end position="1130"/>
    </location>
</feature>
<gene>
    <name evidence="2" type="ORF">AWN73_00120</name>
</gene>
<dbReference type="NCBIfam" id="TIGR01451">
    <property type="entry name" value="B_ant_repeat"/>
    <property type="match status" value="18"/>
</dbReference>
<feature type="domain" description="DUF11" evidence="1">
    <location>
        <begin position="2340"/>
        <end position="2440"/>
    </location>
</feature>
<feature type="domain" description="DUF11" evidence="1">
    <location>
        <begin position="2073"/>
        <end position="2175"/>
    </location>
</feature>
<evidence type="ECO:0000313" key="3">
    <source>
        <dbReference type="Proteomes" id="UP000238081"/>
    </source>
</evidence>
<proteinExistence type="predicted"/>
<dbReference type="InterPro" id="IPR001434">
    <property type="entry name" value="OmcB-like_DUF11"/>
</dbReference>
<dbReference type="Gene3D" id="2.60.40.740">
    <property type="match status" value="8"/>
</dbReference>
<feature type="domain" description="DUF11" evidence="1">
    <location>
        <begin position="1944"/>
        <end position="2053"/>
    </location>
</feature>
<feature type="domain" description="DUF11" evidence="1">
    <location>
        <begin position="1153"/>
        <end position="1253"/>
    </location>
</feature>
<evidence type="ECO:0000313" key="2">
    <source>
        <dbReference type="EMBL" id="PPV17854.1"/>
    </source>
</evidence>
<feature type="domain" description="DUF11" evidence="1">
    <location>
        <begin position="490"/>
        <end position="589"/>
    </location>
</feature>
<organism evidence="2 3">
    <name type="scientific">Clostridium butyricum</name>
    <dbReference type="NCBI Taxonomy" id="1492"/>
    <lineage>
        <taxon>Bacteria</taxon>
        <taxon>Bacillati</taxon>
        <taxon>Bacillota</taxon>
        <taxon>Clostridia</taxon>
        <taxon>Eubacteriales</taxon>
        <taxon>Clostridiaceae</taxon>
        <taxon>Clostridium</taxon>
    </lineage>
</organism>
<feature type="domain" description="DUF11" evidence="1">
    <location>
        <begin position="889"/>
        <end position="989"/>
    </location>
</feature>
<feature type="domain" description="DUF11" evidence="1">
    <location>
        <begin position="629"/>
        <end position="724"/>
    </location>
</feature>
<dbReference type="SUPFAM" id="SSF49401">
    <property type="entry name" value="Bacterial adhesins"/>
    <property type="match status" value="1"/>
</dbReference>
<accession>A0A2S7FF42</accession>
<name>A0A2S7FF42_CLOBU</name>
<dbReference type="RefSeq" id="WP_043661951.1">
    <property type="nucleotide sequence ID" value="NZ_JSEG01000001.1"/>
</dbReference>
<feature type="domain" description="DUF11" evidence="1">
    <location>
        <begin position="1810"/>
        <end position="1912"/>
    </location>
</feature>
<feature type="domain" description="DUF11" evidence="1">
    <location>
        <begin position="1286"/>
        <end position="1385"/>
    </location>
</feature>
<dbReference type="PANTHER" id="PTHR34819:SF3">
    <property type="entry name" value="CELL SURFACE PROTEIN"/>
    <property type="match status" value="1"/>
</dbReference>
<feature type="domain" description="DUF11" evidence="1">
    <location>
        <begin position="2602"/>
        <end position="2688"/>
    </location>
</feature>
<dbReference type="PANTHER" id="PTHR34819">
    <property type="entry name" value="LARGE CYSTEINE-RICH PERIPLASMIC PROTEIN OMCB"/>
    <property type="match status" value="1"/>
</dbReference>
<dbReference type="Pfam" id="PF01345">
    <property type="entry name" value="DUF11"/>
    <property type="match status" value="16"/>
</dbReference>
<feature type="domain" description="DUF11" evidence="1">
    <location>
        <begin position="1549"/>
        <end position="1650"/>
    </location>
</feature>
<evidence type="ECO:0000259" key="1">
    <source>
        <dbReference type="Pfam" id="PF01345"/>
    </source>
</evidence>
<dbReference type="InterPro" id="IPR008966">
    <property type="entry name" value="Adhesion_dom_sf"/>
</dbReference>
<dbReference type="Proteomes" id="UP000238081">
    <property type="component" value="Unassembled WGS sequence"/>
</dbReference>
<protein>
    <recommendedName>
        <fullName evidence="1">DUF11 domain-containing protein</fullName>
    </recommendedName>
</protein>
<dbReference type="InterPro" id="IPR051172">
    <property type="entry name" value="Chlamydia_OmcB"/>
</dbReference>
<sequence>MTTTQRFSAVDKAVIVSTGNTFVVCGSSTAQTINTSDLIKTDGTFTRDWTQSGSTASLNVLAGSTILYAELVWYSTVFSNVSGALDLRSIQDSAITFTTSKGSYQITPIFTDSNTGISGTIDRFRAADVTSYVQNAMSGNYTVSKVPISVPSTGLSNSRGGWSLNVIYRNNALLPQKVIYNSGIAVATPNTPLQSTITGFTTSSDPTLLKGSISMTVANGQPLNGDEYVYVGPSFAELSNIGNTVYSPNPNPGTAPNNPGNSFFSGAINVSDPLNVNNGLLNINGTNGTHNNDGFVPTQVVGARNKWDITNVNISNTLVPNQSLIAGQITTGALGDGIQLVALGAQVYAKAPNIIVTLDSYDIDGDGQYNVEVGEPLVYGIHVKNDGDVPANNVIVSAAINSASSFIPGSVQINTVSNPTANIINGINLGTIGAKATVTVLFTVRVNSVPSGGLLYQNTNYSYQFNSGLDVITNSGVTNTIQLIVQQGLLSITKYASKTTMSVNETVTYTIDIQNTGTELARNLFFQDKVDASCSFVSGTVTIDGVAYENYDPTVGFGLNNLIVGNSTEIVFDVKVNSLPASTKVTNSSFISFGYIFNQYGYLREKTIVSNSTNIQVQFINIIGQRCNNNSYPNIGDTVTYTLSLTNMGNIPASNVPVLEPLIPGASFVDGSVKINGVSKPALNPFTGFNLPDPINAQQTTAVEYKVLINSINPADLIENIAKIPFKYEITPGGTSINTEKDSNKVDTVANYVCMSAVKTVDKAYALIGNTLYYKVVVSNNGNINATNTVFLDSLQVDISFISGTVTINGIPYPSYDPTIGFTIGTVCPDENIEVAFQAKVNTRPTPNIIYNQASLVYSYKPDPNGNTLTNTVFTNTVQTIINEAKYTVVKTVDKAYAQVGDPLVYTTTIKNLGTVNLTNIKFADFIGVFLQFYPGTVFINGVNYPDLNPSNQFPIEDMHPGDTTTIVFGVTILENSSVGYIPNISEVALSYKQNPDSPVISKTVYSNEVRTYDPYAKITLVKSVDKLYAAVGDILTYSFTATNDGSAAAINTMFADTLQSEASFVTGSVLVNGVSKPDYDPHTGFTLGTLYTGQVVTVQFQAAINSLPNPNTIKNTATTSYSYYVDPTMQPVTKTANSNTVTTVINSYSATLTKIVDKAYATIGEELNYTVTATNLGTVPLTNVTFKDIIPNGASFVAGSVMLDGVSIPDANPNTGFPINNVLAGGNVVVVFKATVTSVPTPPVINNTASINFKYQLSPTTPYIDGSLNSNIATTYVNKMSVTNTKSVSKMYATVPDTLTYTSVISNTGNVSIANTEFIDNVPAHLTFVSGSVKIDGVAYSSYDPNVGFTLGTIAAGSNVTVTFNTTVDSVPPSGYVTNSSIIDYQYKINPNGSYITASVTSNTVTTYINLGSITITKAADRTIVRLTNVITYNLVITNTGNTLLKNVSLKDILQAESSFNTGTVFVNGVNMTSYNPNTGFNLGDIPVGQQTTVSFKITANSLPPQNKLLNNADVTYSYYVDPAGSVTTKTMTSNTTTVFVYDTIVSANKAVDKSIAKIGDTLNFTIIVKNDGNVPAQHIVFKDILDTNISFVTDSVYVNGSQKTGYNPNNGFNLNDIVAGDTTTVTFAATIISRPSNNIIYNYASVNYDYTVGTEVITANINTNTTQTYVAVGELTITKAVDKTYATVGDNLAYTVVVTNTGSVNATNLSFQDLIPSSTSFNSGTVVVDGVVQGTFNPSTGFVLTDLTPNQVHTVSFSIHVDSLPESGKVDNSANVTFTYKLTQTDSPVTKTTPSNTVTTYIKLGYLTATKAVDKAYATIGNILNYTVTINNTGNANCFNVFFKDIIQADASFVTGSVKIDGTSYSNYNPNTGFNLNDIAGYGNSVVTFSVTVQTLPSDYYIYNFATIDYKYYIDPLNQPVVVEGRTNTVSTKINLGSLTPTKSVNKAYATIDDLVTYTVSVANTGNTLAKNVNFRDVIPSGLTFVQGSVTINGTSYTGYNPYNSFTLGNIVSGDTVVVTFEAIVTSVPNPSLVTNTANLTFSYRIDPNGSDIPVQINSNTVTTQINLGSIALAKTVDKTYATMGDILTYTVVVTNNGTVRADNVIFTDSLQSDITFNAGSVKVNGTTHLDYDPTVGFNLGNINPLDNVTVVFTVTVIPLPTHASVINYAVGTFSYKIDPNGQYYTKSYQSNTVNTIIIQPSMTVSKVVDKVYATIQNVLNYSLLIKNTGNTTISQLFFSDVLSNGAAFKVGTLVIDGVSYPTYDPIAGFNMPNNLIAGNTSLIQFQATVTSLPNPPQVTNYGASNGVYYVDPQGLSYPITATSNTVTTNINVGSLSNTKTVDKMYAKVNDTINYTSTITNTGNVNATNLFFTDVLQSALMFVSGTVSINGVVYPALNPTTGFELSDLAPDQSVTVGFGAKITSLPTTAYVENTSNINFSYRIDPSGSVTTKDVPSNSVITNVVLGKIAALKSVDKMIATIGDEITYTITLTNVGNVIDYSVVFQDTPSNGVTFKTGSVKVNGVSQPLSNPTTGFSLGDIGIGNVVTVQFVVTVVSVPTTNTVINQAVIAFEYPVDPKQPYYTDTSYSNTVTTNIAYGSLNVTKAANKQYATRGEQITYTVTIQNVGNINATNVVFQDPTPHNTMFVIGSTTINGTAYPDYNPSAGFDLGTMTPGQIITVVYKVQIVDMC</sequence>
<feature type="domain" description="DUF11" evidence="1">
    <location>
        <begin position="1677"/>
        <end position="1780"/>
    </location>
</feature>
<feature type="domain" description="DUF11" evidence="1">
    <location>
        <begin position="758"/>
        <end position="869"/>
    </location>
</feature>
<feature type="domain" description="DUF11" evidence="1">
    <location>
        <begin position="1415"/>
        <end position="1524"/>
    </location>
</feature>
<dbReference type="EMBL" id="LRDH01000001">
    <property type="protein sequence ID" value="PPV17854.1"/>
    <property type="molecule type" value="Genomic_DNA"/>
</dbReference>
<comment type="caution">
    <text evidence="2">The sequence shown here is derived from an EMBL/GenBank/DDBJ whole genome shotgun (WGS) entry which is preliminary data.</text>
</comment>
<feature type="domain" description="DUF11" evidence="1">
    <location>
        <begin position="2474"/>
        <end position="2579"/>
    </location>
</feature>